<evidence type="ECO:0000256" key="4">
    <source>
        <dbReference type="SAM" id="MobiDB-lite"/>
    </source>
</evidence>
<evidence type="ECO:0000256" key="3">
    <source>
        <dbReference type="ARBA" id="ARBA00023242"/>
    </source>
</evidence>
<sequence length="625" mass="69041">MARGVDSDCKIIAPTDSLVSSPEFSLDNTIDQCARPFPQLPALAQDERGTYMYIGDAATLSFLHNARRIVHSVLAYDFMDYSLQKNEVHQRNFNDGPAAPSPAKPTPQDADYLIHWFNLATNCLLNLIDQQELTRGLNDWCQCLQDSDSGSSAMYYLVLALGAQSCPEDRDETAERYFNHGRYITLTTFMEDPTIITIQCHVLITMYLLAGSRRNSAFMYLGTAVRAAYALGLHKQDVSALYSPSEYCTRERLWRAIRILDLFTSASLGRPPSTTETRDTTAQDNYSASNDLCFIFETILTQIYAKRTVTKEALAWITHLHRGWTSRFPEGLKTDGIPDSESLETDRGRVPNLGLIQLKEAYYWTVMLLTQPVLIDKFSHTAPTSASNILATACIDSAIRTSTLLTTLSNPTLHIPKRLPLITNSAFLSALVLGLAIFADMDNTLPLHDSLQNARCVLARFAPHDAATKNHLAIVDSFRDACHRYVEVRARRELNHQGRLVAGVFGSLDTNPCSSSSTTHGHHHRPGQNQDRTSLIDNDIALPSINISDGTPFQSDIEAAFFNVPSPPGYSHSCTDIDASGTFDSEIAPLSPKTLQTLDCYGYDVGVGVGVDTEWPLVSAVDASA</sequence>
<accession>A0A1L9PFN6</accession>
<reference evidence="7" key="1">
    <citation type="journal article" date="2017" name="Genome Biol.">
        <title>Comparative genomics reveals high biological diversity and specific adaptations in the industrially and medically important fungal genus Aspergillus.</title>
        <authorList>
            <person name="de Vries R.P."/>
            <person name="Riley R."/>
            <person name="Wiebenga A."/>
            <person name="Aguilar-Osorio G."/>
            <person name="Amillis S."/>
            <person name="Uchima C.A."/>
            <person name="Anderluh G."/>
            <person name="Asadollahi M."/>
            <person name="Askin M."/>
            <person name="Barry K."/>
            <person name="Battaglia E."/>
            <person name="Bayram O."/>
            <person name="Benocci T."/>
            <person name="Braus-Stromeyer S.A."/>
            <person name="Caldana C."/>
            <person name="Canovas D."/>
            <person name="Cerqueira G.C."/>
            <person name="Chen F."/>
            <person name="Chen W."/>
            <person name="Choi C."/>
            <person name="Clum A."/>
            <person name="Dos Santos R.A."/>
            <person name="Damasio A.R."/>
            <person name="Diallinas G."/>
            <person name="Emri T."/>
            <person name="Fekete E."/>
            <person name="Flipphi M."/>
            <person name="Freyberg S."/>
            <person name="Gallo A."/>
            <person name="Gournas C."/>
            <person name="Habgood R."/>
            <person name="Hainaut M."/>
            <person name="Harispe M.L."/>
            <person name="Henrissat B."/>
            <person name="Hilden K.S."/>
            <person name="Hope R."/>
            <person name="Hossain A."/>
            <person name="Karabika E."/>
            <person name="Karaffa L."/>
            <person name="Karanyi Z."/>
            <person name="Krasevec N."/>
            <person name="Kuo A."/>
            <person name="Kusch H."/>
            <person name="LaButti K."/>
            <person name="Lagendijk E.L."/>
            <person name="Lapidus A."/>
            <person name="Levasseur A."/>
            <person name="Lindquist E."/>
            <person name="Lipzen A."/>
            <person name="Logrieco A.F."/>
            <person name="MacCabe A."/>
            <person name="Maekelae M.R."/>
            <person name="Malavazi I."/>
            <person name="Melin P."/>
            <person name="Meyer V."/>
            <person name="Mielnichuk N."/>
            <person name="Miskei M."/>
            <person name="Molnar A.P."/>
            <person name="Mule G."/>
            <person name="Ngan C.Y."/>
            <person name="Orejas M."/>
            <person name="Orosz E."/>
            <person name="Ouedraogo J.P."/>
            <person name="Overkamp K.M."/>
            <person name="Park H.-S."/>
            <person name="Perrone G."/>
            <person name="Piumi F."/>
            <person name="Punt P.J."/>
            <person name="Ram A.F."/>
            <person name="Ramon A."/>
            <person name="Rauscher S."/>
            <person name="Record E."/>
            <person name="Riano-Pachon D.M."/>
            <person name="Robert V."/>
            <person name="Roehrig J."/>
            <person name="Ruller R."/>
            <person name="Salamov A."/>
            <person name="Salih N.S."/>
            <person name="Samson R.A."/>
            <person name="Sandor E."/>
            <person name="Sanguinetti M."/>
            <person name="Schuetze T."/>
            <person name="Sepcic K."/>
            <person name="Shelest E."/>
            <person name="Sherlock G."/>
            <person name="Sophianopoulou V."/>
            <person name="Squina F.M."/>
            <person name="Sun H."/>
            <person name="Susca A."/>
            <person name="Todd R.B."/>
            <person name="Tsang A."/>
            <person name="Unkles S.E."/>
            <person name="van de Wiele N."/>
            <person name="van Rossen-Uffink D."/>
            <person name="Oliveira J.V."/>
            <person name="Vesth T.C."/>
            <person name="Visser J."/>
            <person name="Yu J.-H."/>
            <person name="Zhou M."/>
            <person name="Andersen M.R."/>
            <person name="Archer D.B."/>
            <person name="Baker S.E."/>
            <person name="Benoit I."/>
            <person name="Brakhage A.A."/>
            <person name="Braus G.H."/>
            <person name="Fischer R."/>
            <person name="Frisvad J.C."/>
            <person name="Goldman G.H."/>
            <person name="Houbraken J."/>
            <person name="Oakley B."/>
            <person name="Pocsi I."/>
            <person name="Scazzocchio C."/>
            <person name="Seiboth B."/>
            <person name="vanKuyk P.A."/>
            <person name="Wortman J."/>
            <person name="Dyer P.S."/>
            <person name="Grigoriev I.V."/>
        </authorList>
    </citation>
    <scope>NUCLEOTIDE SEQUENCE [LARGE SCALE GENOMIC DNA]</scope>
    <source>
        <strain evidence="7">CBS 583.65</strain>
    </source>
</reference>
<evidence type="ECO:0000256" key="1">
    <source>
        <dbReference type="ARBA" id="ARBA00023015"/>
    </source>
</evidence>
<gene>
    <name evidence="6" type="ORF">ASPVEDRAFT_39794</name>
</gene>
<name>A0A1L9PFN6_ASPVE</name>
<dbReference type="CDD" id="cd12148">
    <property type="entry name" value="fungal_TF_MHR"/>
    <property type="match status" value="1"/>
</dbReference>
<dbReference type="STRING" id="1036611.A0A1L9PFN6"/>
<dbReference type="InterPro" id="IPR051127">
    <property type="entry name" value="Fungal_SecMet_Regulators"/>
</dbReference>
<keyword evidence="1" id="KW-0805">Transcription regulation</keyword>
<dbReference type="VEuPathDB" id="FungiDB:ASPVEDRAFT_39794"/>
<dbReference type="EMBL" id="KV878127">
    <property type="protein sequence ID" value="OJJ00351.1"/>
    <property type="molecule type" value="Genomic_DNA"/>
</dbReference>
<dbReference type="PANTHER" id="PTHR47424:SF9">
    <property type="entry name" value="TAH-2"/>
    <property type="match status" value="1"/>
</dbReference>
<dbReference type="GO" id="GO:0006351">
    <property type="term" value="P:DNA-templated transcription"/>
    <property type="evidence" value="ECO:0007669"/>
    <property type="project" value="InterPro"/>
</dbReference>
<keyword evidence="3" id="KW-0539">Nucleus</keyword>
<dbReference type="Pfam" id="PF04082">
    <property type="entry name" value="Fungal_trans"/>
    <property type="match status" value="1"/>
</dbReference>
<dbReference type="GO" id="GO:0000978">
    <property type="term" value="F:RNA polymerase II cis-regulatory region sequence-specific DNA binding"/>
    <property type="evidence" value="ECO:0007669"/>
    <property type="project" value="TreeGrafter"/>
</dbReference>
<dbReference type="GO" id="GO:0000981">
    <property type="term" value="F:DNA-binding transcription factor activity, RNA polymerase II-specific"/>
    <property type="evidence" value="ECO:0007669"/>
    <property type="project" value="TreeGrafter"/>
</dbReference>
<dbReference type="GO" id="GO:0008270">
    <property type="term" value="F:zinc ion binding"/>
    <property type="evidence" value="ECO:0007669"/>
    <property type="project" value="InterPro"/>
</dbReference>
<evidence type="ECO:0000313" key="6">
    <source>
        <dbReference type="EMBL" id="OJJ00351.1"/>
    </source>
</evidence>
<dbReference type="PANTHER" id="PTHR47424">
    <property type="entry name" value="REGULATORY PROTEIN GAL4"/>
    <property type="match status" value="1"/>
</dbReference>
<evidence type="ECO:0000259" key="5">
    <source>
        <dbReference type="SMART" id="SM00906"/>
    </source>
</evidence>
<dbReference type="SMART" id="SM00906">
    <property type="entry name" value="Fungal_trans"/>
    <property type="match status" value="1"/>
</dbReference>
<organism evidence="6 7">
    <name type="scientific">Aspergillus versicolor CBS 583.65</name>
    <dbReference type="NCBI Taxonomy" id="1036611"/>
    <lineage>
        <taxon>Eukaryota</taxon>
        <taxon>Fungi</taxon>
        <taxon>Dikarya</taxon>
        <taxon>Ascomycota</taxon>
        <taxon>Pezizomycotina</taxon>
        <taxon>Eurotiomycetes</taxon>
        <taxon>Eurotiomycetidae</taxon>
        <taxon>Eurotiales</taxon>
        <taxon>Aspergillaceae</taxon>
        <taxon>Aspergillus</taxon>
        <taxon>Aspergillus subgen. Nidulantes</taxon>
    </lineage>
</organism>
<keyword evidence="7" id="KW-1185">Reference proteome</keyword>
<dbReference type="OrthoDB" id="47007at2759"/>
<dbReference type="GeneID" id="63727514"/>
<evidence type="ECO:0000256" key="2">
    <source>
        <dbReference type="ARBA" id="ARBA00023163"/>
    </source>
</evidence>
<evidence type="ECO:0000313" key="7">
    <source>
        <dbReference type="Proteomes" id="UP000184073"/>
    </source>
</evidence>
<dbReference type="Proteomes" id="UP000184073">
    <property type="component" value="Unassembled WGS sequence"/>
</dbReference>
<protein>
    <recommendedName>
        <fullName evidence="5">Xylanolytic transcriptional activator regulatory domain-containing protein</fullName>
    </recommendedName>
</protein>
<keyword evidence="2" id="KW-0804">Transcription</keyword>
<dbReference type="AlphaFoldDB" id="A0A1L9PFN6"/>
<dbReference type="InterPro" id="IPR007219">
    <property type="entry name" value="XnlR_reg_dom"/>
</dbReference>
<dbReference type="RefSeq" id="XP_040666113.1">
    <property type="nucleotide sequence ID" value="XM_040812003.1"/>
</dbReference>
<proteinExistence type="predicted"/>
<feature type="domain" description="Xylanolytic transcriptional activator regulatory" evidence="5">
    <location>
        <begin position="217"/>
        <end position="291"/>
    </location>
</feature>
<dbReference type="GO" id="GO:0005634">
    <property type="term" value="C:nucleus"/>
    <property type="evidence" value="ECO:0007669"/>
    <property type="project" value="TreeGrafter"/>
</dbReference>
<dbReference type="GO" id="GO:0000435">
    <property type="term" value="P:positive regulation of transcription from RNA polymerase II promoter by galactose"/>
    <property type="evidence" value="ECO:0007669"/>
    <property type="project" value="TreeGrafter"/>
</dbReference>
<feature type="region of interest" description="Disordered" evidence="4">
    <location>
        <begin position="513"/>
        <end position="532"/>
    </location>
</feature>